<accession>A0ABV3DIR5</accession>
<comment type="caution">
    <text evidence="7">The sequence shown here is derived from an EMBL/GenBank/DDBJ whole genome shotgun (WGS) entry which is preliminary data.</text>
</comment>
<evidence type="ECO:0000256" key="1">
    <source>
        <dbReference type="ARBA" id="ARBA00023015"/>
    </source>
</evidence>
<dbReference type="InterPro" id="IPR004111">
    <property type="entry name" value="Repressor_TetR_C"/>
</dbReference>
<reference evidence="7 8" key="1">
    <citation type="submission" date="2024-06" db="EMBL/GenBank/DDBJ databases">
        <title>The Natural Products Discovery Center: Release of the First 8490 Sequenced Strains for Exploring Actinobacteria Biosynthetic Diversity.</title>
        <authorList>
            <person name="Kalkreuter E."/>
            <person name="Kautsar S.A."/>
            <person name="Yang D."/>
            <person name="Bader C.D."/>
            <person name="Teijaro C.N."/>
            <person name="Fluegel L."/>
            <person name="Davis C.M."/>
            <person name="Simpson J.R."/>
            <person name="Lauterbach L."/>
            <person name="Steele A.D."/>
            <person name="Gui C."/>
            <person name="Meng S."/>
            <person name="Li G."/>
            <person name="Viehrig K."/>
            <person name="Ye F."/>
            <person name="Su P."/>
            <person name="Kiefer A.F."/>
            <person name="Nichols A."/>
            <person name="Cepeda A.J."/>
            <person name="Yan W."/>
            <person name="Fan B."/>
            <person name="Jiang Y."/>
            <person name="Adhikari A."/>
            <person name="Zheng C.-J."/>
            <person name="Schuster L."/>
            <person name="Cowan T.M."/>
            <person name="Smanski M.J."/>
            <person name="Chevrette M.G."/>
            <person name="De Carvalho L.P.S."/>
            <person name="Shen B."/>
        </authorList>
    </citation>
    <scope>NUCLEOTIDE SEQUENCE [LARGE SCALE GENOMIC DNA]</scope>
    <source>
        <strain evidence="7 8">NPDC048946</strain>
    </source>
</reference>
<feature type="region of interest" description="Disordered" evidence="5">
    <location>
        <begin position="1"/>
        <end position="25"/>
    </location>
</feature>
<evidence type="ECO:0000259" key="6">
    <source>
        <dbReference type="PROSITE" id="PS50977"/>
    </source>
</evidence>
<dbReference type="Proteomes" id="UP001551482">
    <property type="component" value="Unassembled WGS sequence"/>
</dbReference>
<evidence type="ECO:0000313" key="7">
    <source>
        <dbReference type="EMBL" id="MEU8135643.1"/>
    </source>
</evidence>
<dbReference type="InterPro" id="IPR009057">
    <property type="entry name" value="Homeodomain-like_sf"/>
</dbReference>
<evidence type="ECO:0000256" key="5">
    <source>
        <dbReference type="SAM" id="MobiDB-lite"/>
    </source>
</evidence>
<name>A0ABV3DIR5_9ACTN</name>
<keyword evidence="1" id="KW-0805">Transcription regulation</keyword>
<feature type="region of interest" description="Disordered" evidence="5">
    <location>
        <begin position="247"/>
        <end position="275"/>
    </location>
</feature>
<keyword evidence="8" id="KW-1185">Reference proteome</keyword>
<evidence type="ECO:0000256" key="2">
    <source>
        <dbReference type="ARBA" id="ARBA00023125"/>
    </source>
</evidence>
<sequence length="275" mass="29648">MSDVPEVPTPAWRTARKPARAPRKPPVTAEAIVDAALEIVDTEGLEALSMRGVAQRLDTGAATLYAHVQNKDELLELVLDRVNGEVRLPEPDPERWQQQVRESARQIRDVYAAHNDLAKASFGKVPTMPNSLTAIEGMLALLKAGDLPDRVVSWAADLLALYTTSAAFEQGLLGLEERRNPGATDKYFRQLGEFFFALPPERFPTLTSMLASMIEGDGDERFDFGIDVITLGLRAYADRMLAEKAAEAGAEAGAADGEGAAATDRPATAADGSTN</sequence>
<keyword evidence="2 4" id="KW-0238">DNA-binding</keyword>
<dbReference type="PANTHER" id="PTHR30055">
    <property type="entry name" value="HTH-TYPE TRANSCRIPTIONAL REGULATOR RUTR"/>
    <property type="match status" value="1"/>
</dbReference>
<feature type="compositionally biased region" description="Basic residues" evidence="5">
    <location>
        <begin position="14"/>
        <end position="23"/>
    </location>
</feature>
<proteinExistence type="predicted"/>
<evidence type="ECO:0000313" key="8">
    <source>
        <dbReference type="Proteomes" id="UP001551482"/>
    </source>
</evidence>
<dbReference type="Gene3D" id="1.10.357.10">
    <property type="entry name" value="Tetracycline Repressor, domain 2"/>
    <property type="match status" value="1"/>
</dbReference>
<dbReference type="SUPFAM" id="SSF46689">
    <property type="entry name" value="Homeodomain-like"/>
    <property type="match status" value="1"/>
</dbReference>
<gene>
    <name evidence="7" type="ORF">AB0C36_19250</name>
</gene>
<dbReference type="SUPFAM" id="SSF48498">
    <property type="entry name" value="Tetracyclin repressor-like, C-terminal domain"/>
    <property type="match status" value="1"/>
</dbReference>
<evidence type="ECO:0000256" key="4">
    <source>
        <dbReference type="PROSITE-ProRule" id="PRU00335"/>
    </source>
</evidence>
<dbReference type="Pfam" id="PF00440">
    <property type="entry name" value="TetR_N"/>
    <property type="match status" value="1"/>
</dbReference>
<dbReference type="InterPro" id="IPR001647">
    <property type="entry name" value="HTH_TetR"/>
</dbReference>
<keyword evidence="3" id="KW-0804">Transcription</keyword>
<feature type="DNA-binding region" description="H-T-H motif" evidence="4">
    <location>
        <begin position="49"/>
        <end position="68"/>
    </location>
</feature>
<dbReference type="PROSITE" id="PS50977">
    <property type="entry name" value="HTH_TETR_2"/>
    <property type="match status" value="1"/>
</dbReference>
<evidence type="ECO:0000256" key="3">
    <source>
        <dbReference type="ARBA" id="ARBA00023163"/>
    </source>
</evidence>
<dbReference type="PANTHER" id="PTHR30055:SF151">
    <property type="entry name" value="TRANSCRIPTIONAL REGULATORY PROTEIN"/>
    <property type="match status" value="1"/>
</dbReference>
<protein>
    <submittedName>
        <fullName evidence="7">TetR/AcrR family transcriptional regulator</fullName>
    </submittedName>
</protein>
<dbReference type="EMBL" id="JBEZFP010000047">
    <property type="protein sequence ID" value="MEU8135643.1"/>
    <property type="molecule type" value="Genomic_DNA"/>
</dbReference>
<dbReference type="InterPro" id="IPR036271">
    <property type="entry name" value="Tet_transcr_reg_TetR-rel_C_sf"/>
</dbReference>
<dbReference type="InterPro" id="IPR050109">
    <property type="entry name" value="HTH-type_TetR-like_transc_reg"/>
</dbReference>
<dbReference type="RefSeq" id="WP_358355551.1">
    <property type="nucleotide sequence ID" value="NZ_JBEZFP010000047.1"/>
</dbReference>
<dbReference type="Pfam" id="PF02909">
    <property type="entry name" value="TetR_C_1"/>
    <property type="match status" value="1"/>
</dbReference>
<feature type="domain" description="HTH tetR-type" evidence="6">
    <location>
        <begin position="26"/>
        <end position="86"/>
    </location>
</feature>
<organism evidence="7 8">
    <name type="scientific">Streptodolium elevatio</name>
    <dbReference type="NCBI Taxonomy" id="3157996"/>
    <lineage>
        <taxon>Bacteria</taxon>
        <taxon>Bacillati</taxon>
        <taxon>Actinomycetota</taxon>
        <taxon>Actinomycetes</taxon>
        <taxon>Kitasatosporales</taxon>
        <taxon>Streptomycetaceae</taxon>
        <taxon>Streptodolium</taxon>
    </lineage>
</organism>
<dbReference type="PRINTS" id="PR00455">
    <property type="entry name" value="HTHTETR"/>
</dbReference>